<keyword evidence="4 5" id="KW-0472">Membrane</keyword>
<dbReference type="GO" id="GO:0016020">
    <property type="term" value="C:membrane"/>
    <property type="evidence" value="ECO:0007669"/>
    <property type="project" value="UniProtKB-SubCell"/>
</dbReference>
<comment type="subcellular location">
    <subcellularLocation>
        <location evidence="1">Membrane</location>
        <topology evidence="1">Multi-pass membrane protein</topology>
    </subcellularLocation>
</comment>
<feature type="domain" description="O-antigen ligase-related" evidence="6">
    <location>
        <begin position="223"/>
        <end position="368"/>
    </location>
</feature>
<feature type="transmembrane region" description="Helical" evidence="5">
    <location>
        <begin position="267"/>
        <end position="285"/>
    </location>
</feature>
<accession>A0A6J6D4H1</accession>
<keyword evidence="3 5" id="KW-1133">Transmembrane helix</keyword>
<evidence type="ECO:0000259" key="6">
    <source>
        <dbReference type="Pfam" id="PF04932"/>
    </source>
</evidence>
<feature type="transmembrane region" description="Helical" evidence="5">
    <location>
        <begin position="225"/>
        <end position="255"/>
    </location>
</feature>
<feature type="transmembrane region" description="Helical" evidence="5">
    <location>
        <begin position="132"/>
        <end position="151"/>
    </location>
</feature>
<feature type="transmembrane region" description="Helical" evidence="5">
    <location>
        <begin position="45"/>
        <end position="63"/>
    </location>
</feature>
<evidence type="ECO:0000256" key="3">
    <source>
        <dbReference type="ARBA" id="ARBA00022989"/>
    </source>
</evidence>
<feature type="transmembrane region" description="Helical" evidence="5">
    <location>
        <begin position="194"/>
        <end position="213"/>
    </location>
</feature>
<dbReference type="InterPro" id="IPR051533">
    <property type="entry name" value="WaaL-like"/>
</dbReference>
<dbReference type="InterPro" id="IPR007016">
    <property type="entry name" value="O-antigen_ligase-rel_domated"/>
</dbReference>
<evidence type="ECO:0000256" key="2">
    <source>
        <dbReference type="ARBA" id="ARBA00022692"/>
    </source>
</evidence>
<dbReference type="EMBL" id="CAEZTF010000033">
    <property type="protein sequence ID" value="CAB4557173.1"/>
    <property type="molecule type" value="Genomic_DNA"/>
</dbReference>
<dbReference type="PANTHER" id="PTHR37422:SF13">
    <property type="entry name" value="LIPOPOLYSACCHARIDE BIOSYNTHESIS PROTEIN PA4999-RELATED"/>
    <property type="match status" value="1"/>
</dbReference>
<dbReference type="AlphaFoldDB" id="A0A6J6D4H1"/>
<sequence length="454" mass="50730">MTALTRPIRVVFNTREPGYRPKTWVASLGVFTLMAGDAVRYSIGWWGWGSVLVILLSISLYLFAKQQPSVTLREVPWALWAVLGWMTLSIIWSAYSAVSGLAVFSQLATTAFALFLVGMFSWRHLLRIFSNVIRFILATSLIFEFIAAAIIRGPIAPIFKNYEGDKPPAEAYYWVQGNLFDGDRIQGIVGNSNLLAFVAMLGVITFAIEYAIIGTRRWISALSFIAAFGTVLLARSAGIGFAMTAVAVAAIVSIAAEGKDRDTRHKYYRIAWAFAGTVGVIVLFYRAEVFEFFGKSPDMTGRSGIWKLVLGLIGQRPVAGWGWTGHWMPGVEPFEGLVVIGNVPYYQAHNAYLDVAMQLGFIGAALFAIMLLITFVKLWRLAVRHTVALYLWPILVFMGLAVWSLTESRMLIEIGWVLLMVFVVKVNQPEEMLEPRGRSPKWARMLSFRSRAKR</sequence>
<proteinExistence type="predicted"/>
<organism evidence="7">
    <name type="scientific">freshwater metagenome</name>
    <dbReference type="NCBI Taxonomy" id="449393"/>
    <lineage>
        <taxon>unclassified sequences</taxon>
        <taxon>metagenomes</taxon>
        <taxon>ecological metagenomes</taxon>
    </lineage>
</organism>
<feature type="transmembrane region" description="Helical" evidence="5">
    <location>
        <begin position="411"/>
        <end position="428"/>
    </location>
</feature>
<dbReference type="PANTHER" id="PTHR37422">
    <property type="entry name" value="TEICHURONIC ACID BIOSYNTHESIS PROTEIN TUAE"/>
    <property type="match status" value="1"/>
</dbReference>
<gene>
    <name evidence="7" type="ORF">UFOPK1618_00282</name>
</gene>
<evidence type="ECO:0000256" key="5">
    <source>
        <dbReference type="SAM" id="Phobius"/>
    </source>
</evidence>
<name>A0A6J6D4H1_9ZZZZ</name>
<evidence type="ECO:0000256" key="4">
    <source>
        <dbReference type="ARBA" id="ARBA00023136"/>
    </source>
</evidence>
<feature type="transmembrane region" description="Helical" evidence="5">
    <location>
        <begin position="75"/>
        <end position="95"/>
    </location>
</feature>
<dbReference type="Pfam" id="PF04932">
    <property type="entry name" value="Wzy_C"/>
    <property type="match status" value="1"/>
</dbReference>
<protein>
    <submittedName>
        <fullName evidence="7">Unannotated protein</fullName>
    </submittedName>
</protein>
<feature type="transmembrane region" description="Helical" evidence="5">
    <location>
        <begin position="101"/>
        <end position="120"/>
    </location>
</feature>
<evidence type="ECO:0000256" key="1">
    <source>
        <dbReference type="ARBA" id="ARBA00004141"/>
    </source>
</evidence>
<feature type="transmembrane region" description="Helical" evidence="5">
    <location>
        <begin position="355"/>
        <end position="375"/>
    </location>
</feature>
<feature type="transmembrane region" description="Helical" evidence="5">
    <location>
        <begin position="387"/>
        <end position="405"/>
    </location>
</feature>
<keyword evidence="2 5" id="KW-0812">Transmembrane</keyword>
<reference evidence="7" key="1">
    <citation type="submission" date="2020-05" db="EMBL/GenBank/DDBJ databases">
        <authorList>
            <person name="Chiriac C."/>
            <person name="Salcher M."/>
            <person name="Ghai R."/>
            <person name="Kavagutti S V."/>
        </authorList>
    </citation>
    <scope>NUCLEOTIDE SEQUENCE</scope>
</reference>
<evidence type="ECO:0000313" key="7">
    <source>
        <dbReference type="EMBL" id="CAB4557173.1"/>
    </source>
</evidence>